<organism evidence="2 3">
    <name type="scientific">Nakamurella panacisegetis</name>
    <dbReference type="NCBI Taxonomy" id="1090615"/>
    <lineage>
        <taxon>Bacteria</taxon>
        <taxon>Bacillati</taxon>
        <taxon>Actinomycetota</taxon>
        <taxon>Actinomycetes</taxon>
        <taxon>Nakamurellales</taxon>
        <taxon>Nakamurellaceae</taxon>
        <taxon>Nakamurella</taxon>
    </lineage>
</organism>
<dbReference type="STRING" id="1090615.SAMN04515671_2169"/>
<evidence type="ECO:0000256" key="1">
    <source>
        <dbReference type="SAM" id="MobiDB-lite"/>
    </source>
</evidence>
<dbReference type="AlphaFoldDB" id="A0A1H0N2C9"/>
<keyword evidence="3" id="KW-1185">Reference proteome</keyword>
<reference evidence="2 3" key="1">
    <citation type="submission" date="2016-10" db="EMBL/GenBank/DDBJ databases">
        <authorList>
            <person name="de Groot N.N."/>
        </authorList>
    </citation>
    <scope>NUCLEOTIDE SEQUENCE [LARGE SCALE GENOMIC DNA]</scope>
    <source>
        <strain evidence="3">P4-7,KCTC 19426,CECT 7604</strain>
    </source>
</reference>
<feature type="region of interest" description="Disordered" evidence="1">
    <location>
        <begin position="1"/>
        <end position="35"/>
    </location>
</feature>
<protein>
    <submittedName>
        <fullName evidence="2">Uncharacterized protein</fullName>
    </submittedName>
</protein>
<accession>A0A1H0N2C9</accession>
<dbReference type="RefSeq" id="WP_090475956.1">
    <property type="nucleotide sequence ID" value="NZ_LT629710.1"/>
</dbReference>
<evidence type="ECO:0000313" key="3">
    <source>
        <dbReference type="Proteomes" id="UP000198741"/>
    </source>
</evidence>
<dbReference type="EMBL" id="LT629710">
    <property type="protein sequence ID" value="SDO86676.1"/>
    <property type="molecule type" value="Genomic_DNA"/>
</dbReference>
<evidence type="ECO:0000313" key="2">
    <source>
        <dbReference type="EMBL" id="SDO86676.1"/>
    </source>
</evidence>
<gene>
    <name evidence="2" type="ORF">SAMN04515671_2169</name>
</gene>
<feature type="compositionally biased region" description="Basic and acidic residues" evidence="1">
    <location>
        <begin position="1"/>
        <end position="12"/>
    </location>
</feature>
<sequence length="355" mass="38847">MKRRHEHDERDTPPTPARADPPEHPLIGLQRQAGNQSVTAAIQRTLEVTGSDRDVASMLGMLRRPSGLDLVHHRKTHQVTIEGRKDKPPSPALAAKLTEVIEDPARVAKVNLGRKQEGVGFGEFPTDEQNPVQELRIDHFEALEKGVPGAGTATLAHEITENYAATDQEVHDAGWEFAHSRVHPGAEAEANQVLEELQLSRGDKPSGRRQTQYTFTSGKGPTERTTWAEARENQYHLWDVGPGGTITHARTAPIVRLAEFSLELSALWKVLPTTAAPVVARIAELITANPSASVTLRGYTRTGQQATADEWYWAVQSEVAEIVGDSILASAQRYAFEPVLAGDNHVVITVNRPGP</sequence>
<name>A0A1H0N2C9_9ACTN</name>
<feature type="region of interest" description="Disordered" evidence="1">
    <location>
        <begin position="201"/>
        <end position="222"/>
    </location>
</feature>
<proteinExistence type="predicted"/>
<feature type="compositionally biased region" description="Polar residues" evidence="1">
    <location>
        <begin position="208"/>
        <end position="222"/>
    </location>
</feature>
<dbReference type="Proteomes" id="UP000198741">
    <property type="component" value="Chromosome I"/>
</dbReference>